<dbReference type="STRING" id="860235.AOZ06_21770"/>
<dbReference type="PROSITE" id="PS00624">
    <property type="entry name" value="GMC_OXRED_2"/>
    <property type="match status" value="1"/>
</dbReference>
<dbReference type="Pfam" id="PF00732">
    <property type="entry name" value="GMC_oxred_N"/>
    <property type="match status" value="1"/>
</dbReference>
<dbReference type="InterPro" id="IPR036188">
    <property type="entry name" value="FAD/NAD-bd_sf"/>
</dbReference>
<dbReference type="KEGG" id="kphy:AOZ06_21770"/>
<evidence type="ECO:0000256" key="5">
    <source>
        <dbReference type="PIRSR" id="PIRSR000137-2"/>
    </source>
</evidence>
<dbReference type="RefSeq" id="WP_054291093.1">
    <property type="nucleotide sequence ID" value="NZ_CP012752.1"/>
</dbReference>
<feature type="binding site" evidence="5">
    <location>
        <position position="85"/>
    </location>
    <ligand>
        <name>FAD</name>
        <dbReference type="ChEBI" id="CHEBI:57692"/>
    </ligand>
</feature>
<comment type="similarity">
    <text evidence="2">Belongs to the GMC oxidoreductase family.</text>
</comment>
<name>A0A0N9HVH6_9PSEU</name>
<feature type="binding site" evidence="5">
    <location>
        <position position="423"/>
    </location>
    <ligand>
        <name>substrate</name>
    </ligand>
</feature>
<dbReference type="GO" id="GO:0050660">
    <property type="term" value="F:flavin adenine dinucleotide binding"/>
    <property type="evidence" value="ECO:0007669"/>
    <property type="project" value="InterPro"/>
</dbReference>
<evidence type="ECO:0000259" key="6">
    <source>
        <dbReference type="PROSITE" id="PS00624"/>
    </source>
</evidence>
<dbReference type="Proteomes" id="UP000063699">
    <property type="component" value="Chromosome"/>
</dbReference>
<dbReference type="Gene3D" id="3.50.50.60">
    <property type="entry name" value="FAD/NAD(P)-binding domain"/>
    <property type="match status" value="1"/>
</dbReference>
<protein>
    <submittedName>
        <fullName evidence="7">Glucose-methanol-choline oxidoreductase</fullName>
    </submittedName>
</protein>
<dbReference type="PANTHER" id="PTHR11552">
    <property type="entry name" value="GLUCOSE-METHANOL-CHOLINE GMC OXIDOREDUCTASE"/>
    <property type="match status" value="1"/>
</dbReference>
<evidence type="ECO:0000256" key="4">
    <source>
        <dbReference type="ARBA" id="ARBA00022827"/>
    </source>
</evidence>
<evidence type="ECO:0000313" key="7">
    <source>
        <dbReference type="EMBL" id="ALG09189.1"/>
    </source>
</evidence>
<keyword evidence="4 5" id="KW-0274">FAD</keyword>
<dbReference type="InterPro" id="IPR000172">
    <property type="entry name" value="GMC_OxRdtase_N"/>
</dbReference>
<dbReference type="AlphaFoldDB" id="A0A0N9HVH6"/>
<feature type="domain" description="Glucose-methanol-choline oxidoreductase N-terminal" evidence="6">
    <location>
        <begin position="237"/>
        <end position="251"/>
    </location>
</feature>
<gene>
    <name evidence="7" type="ORF">AOZ06_21770</name>
</gene>
<proteinExistence type="inferred from homology"/>
<dbReference type="InterPro" id="IPR012132">
    <property type="entry name" value="GMC_OxRdtase"/>
</dbReference>
<dbReference type="PANTHER" id="PTHR11552:SF147">
    <property type="entry name" value="CHOLINE DEHYDROGENASE, MITOCHONDRIAL"/>
    <property type="match status" value="1"/>
</dbReference>
<evidence type="ECO:0000313" key="8">
    <source>
        <dbReference type="Proteomes" id="UP000063699"/>
    </source>
</evidence>
<evidence type="ECO:0000256" key="3">
    <source>
        <dbReference type="ARBA" id="ARBA00022630"/>
    </source>
</evidence>
<dbReference type="EMBL" id="CP012752">
    <property type="protein sequence ID" value="ALG09189.1"/>
    <property type="molecule type" value="Genomic_DNA"/>
</dbReference>
<organism evidence="7 8">
    <name type="scientific">Kibdelosporangium phytohabitans</name>
    <dbReference type="NCBI Taxonomy" id="860235"/>
    <lineage>
        <taxon>Bacteria</taxon>
        <taxon>Bacillati</taxon>
        <taxon>Actinomycetota</taxon>
        <taxon>Actinomycetes</taxon>
        <taxon>Pseudonocardiales</taxon>
        <taxon>Pseudonocardiaceae</taxon>
        <taxon>Kibdelosporangium</taxon>
    </lineage>
</organism>
<dbReference type="InterPro" id="IPR007867">
    <property type="entry name" value="GMC_OxRtase_C"/>
</dbReference>
<dbReference type="GO" id="GO:0016614">
    <property type="term" value="F:oxidoreductase activity, acting on CH-OH group of donors"/>
    <property type="evidence" value="ECO:0007669"/>
    <property type="project" value="InterPro"/>
</dbReference>
<dbReference type="OrthoDB" id="9785276at2"/>
<reference evidence="7 8" key="1">
    <citation type="submission" date="2015-07" db="EMBL/GenBank/DDBJ databases">
        <title>Genome sequencing of Kibdelosporangium phytohabitans.</title>
        <authorList>
            <person name="Qin S."/>
            <person name="Xing K."/>
        </authorList>
    </citation>
    <scope>NUCLEOTIDE SEQUENCE [LARGE SCALE GENOMIC DNA]</scope>
    <source>
        <strain evidence="7 8">KLBMP1111</strain>
    </source>
</reference>
<evidence type="ECO:0000256" key="2">
    <source>
        <dbReference type="ARBA" id="ARBA00010790"/>
    </source>
</evidence>
<accession>A0A0N9HVH6</accession>
<dbReference type="Gene3D" id="3.30.560.10">
    <property type="entry name" value="Glucose Oxidase, domain 3"/>
    <property type="match status" value="1"/>
</dbReference>
<evidence type="ECO:0000256" key="1">
    <source>
        <dbReference type="ARBA" id="ARBA00001974"/>
    </source>
</evidence>
<dbReference type="SUPFAM" id="SSF54373">
    <property type="entry name" value="FAD-linked reductases, C-terminal domain"/>
    <property type="match status" value="1"/>
</dbReference>
<dbReference type="Pfam" id="PF05199">
    <property type="entry name" value="GMC_oxred_C"/>
    <property type="match status" value="1"/>
</dbReference>
<keyword evidence="3" id="KW-0285">Flavoprotein</keyword>
<sequence length="487" mass="52031">MNEFDYVVVGAGAAGSVLANRLSAGGASVLLLEAGSAELPAGVDDPAGWLGLHGSTADWGYRSVPQPGLLGRSTVEPRGRGLGGTGNLYAMMHVRGHPSDFDHWAYQGAAGWSYQDVLPYFDELEPPATHAGDSGNPASRAFIEACRELGYKEIDDFNTSELAGAGWHHLDVKDGKRYGARAAYLQPVLDRPNLTVRTNAHATRLLISKHECTGVEYRWQAEVARAYARAEVVLAAGAIESPKLLMLSGIGHPSELAEFDIPVTAPLPGVGKNFHNHVLTGVMTEASAQVPPPAHNFSESALFATTQPGLPSPDIQLAFVHAPFYPAVKPNRSVSVLPGVVRPMSRGWVRLGTADPFGKPLVHPNYLGDRADVERLVYAVRLARALVATRSFSEWNTQEVVPGADVYGDQPLVDFVRENADSYHHHAGSCRMGIDDMSVVDPYLQVHGVVGLRVADASVMPALPSCNPHATVQMVAARAADLIKAVG</sequence>
<keyword evidence="8" id="KW-1185">Reference proteome</keyword>
<dbReference type="SUPFAM" id="SSF51905">
    <property type="entry name" value="FAD/NAD(P)-binding domain"/>
    <property type="match status" value="1"/>
</dbReference>
<dbReference type="PIRSF" id="PIRSF000137">
    <property type="entry name" value="Alcohol_oxidase"/>
    <property type="match status" value="1"/>
</dbReference>
<comment type="cofactor">
    <cofactor evidence="1 5">
        <name>FAD</name>
        <dbReference type="ChEBI" id="CHEBI:57692"/>
    </cofactor>
</comment>